<evidence type="ECO:0000313" key="2">
    <source>
        <dbReference type="Proteomes" id="UP000314294"/>
    </source>
</evidence>
<proteinExistence type="predicted"/>
<sequence length="146" mass="16251">MAICASATAIGGLWGENSTIGQPGVRELQNTDERKVRFEASGLPLGERGDYEADLDPDRTGGTACPTLMHHDLPGWRREKHIRTTQLNLLQYPVKRFQGALRDAEMSETMCKRALLAIHYADGKLRSLIEMEVVITPPDCCTLRNN</sequence>
<keyword evidence="2" id="KW-1185">Reference proteome</keyword>
<name>A0A4Z2HML7_9TELE</name>
<accession>A0A4Z2HML7</accession>
<reference evidence="1 2" key="1">
    <citation type="submission" date="2019-03" db="EMBL/GenBank/DDBJ databases">
        <title>First draft genome of Liparis tanakae, snailfish: a comprehensive survey of snailfish specific genes.</title>
        <authorList>
            <person name="Kim W."/>
            <person name="Song I."/>
            <person name="Jeong J.-H."/>
            <person name="Kim D."/>
            <person name="Kim S."/>
            <person name="Ryu S."/>
            <person name="Song J.Y."/>
            <person name="Lee S.K."/>
        </authorList>
    </citation>
    <scope>NUCLEOTIDE SEQUENCE [LARGE SCALE GENOMIC DNA]</scope>
    <source>
        <tissue evidence="1">Muscle</tissue>
    </source>
</reference>
<organism evidence="1 2">
    <name type="scientific">Liparis tanakae</name>
    <name type="common">Tanaka's snailfish</name>
    <dbReference type="NCBI Taxonomy" id="230148"/>
    <lineage>
        <taxon>Eukaryota</taxon>
        <taxon>Metazoa</taxon>
        <taxon>Chordata</taxon>
        <taxon>Craniata</taxon>
        <taxon>Vertebrata</taxon>
        <taxon>Euteleostomi</taxon>
        <taxon>Actinopterygii</taxon>
        <taxon>Neopterygii</taxon>
        <taxon>Teleostei</taxon>
        <taxon>Neoteleostei</taxon>
        <taxon>Acanthomorphata</taxon>
        <taxon>Eupercaria</taxon>
        <taxon>Perciformes</taxon>
        <taxon>Cottioidei</taxon>
        <taxon>Cottales</taxon>
        <taxon>Liparidae</taxon>
        <taxon>Liparis</taxon>
    </lineage>
</organism>
<evidence type="ECO:0000313" key="1">
    <source>
        <dbReference type="EMBL" id="TNN66194.1"/>
    </source>
</evidence>
<protein>
    <submittedName>
        <fullName evidence="1">Uncharacterized protein</fullName>
    </submittedName>
</protein>
<dbReference type="AlphaFoldDB" id="A0A4Z2HML7"/>
<comment type="caution">
    <text evidence="1">The sequence shown here is derived from an EMBL/GenBank/DDBJ whole genome shotgun (WGS) entry which is preliminary data.</text>
</comment>
<dbReference type="Proteomes" id="UP000314294">
    <property type="component" value="Unassembled WGS sequence"/>
</dbReference>
<dbReference type="EMBL" id="SRLO01000224">
    <property type="protein sequence ID" value="TNN66194.1"/>
    <property type="molecule type" value="Genomic_DNA"/>
</dbReference>
<gene>
    <name evidence="1" type="ORF">EYF80_023672</name>
</gene>